<comment type="caution">
    <text evidence="2">The sequence shown here is derived from an EMBL/GenBank/DDBJ whole genome shotgun (WGS) entry which is preliminary data.</text>
</comment>
<dbReference type="EMBL" id="QEKH01000014">
    <property type="protein sequence ID" value="PVY41397.1"/>
    <property type="molecule type" value="Genomic_DNA"/>
</dbReference>
<feature type="transmembrane region" description="Helical" evidence="1">
    <location>
        <begin position="6"/>
        <end position="27"/>
    </location>
</feature>
<dbReference type="PANTHER" id="PTHR30093">
    <property type="entry name" value="GENERAL SECRETION PATHWAY PROTEIN G"/>
    <property type="match status" value="1"/>
</dbReference>
<evidence type="ECO:0000313" key="3">
    <source>
        <dbReference type="Proteomes" id="UP000245959"/>
    </source>
</evidence>
<keyword evidence="1" id="KW-1133">Transmembrane helix</keyword>
<gene>
    <name evidence="2" type="ORF">C8D82_11410</name>
</gene>
<name>A0A2U1AYS6_9BACT</name>
<dbReference type="AlphaFoldDB" id="A0A2U1AYS6"/>
<reference evidence="2 3" key="1">
    <citation type="submission" date="2018-04" db="EMBL/GenBank/DDBJ databases">
        <title>Genomic Encyclopedia of Type Strains, Phase IV (KMG-IV): sequencing the most valuable type-strain genomes for metagenomic binning, comparative biology and taxonomic classification.</title>
        <authorList>
            <person name="Goeker M."/>
        </authorList>
    </citation>
    <scope>NUCLEOTIDE SEQUENCE [LARGE SCALE GENOMIC DNA]</scope>
    <source>
        <strain evidence="2 3">DSM 14823</strain>
    </source>
</reference>
<feature type="transmembrane region" description="Helical" evidence="1">
    <location>
        <begin position="39"/>
        <end position="57"/>
    </location>
</feature>
<dbReference type="InterPro" id="IPR012902">
    <property type="entry name" value="N_methyl_site"/>
</dbReference>
<dbReference type="RefSeq" id="WP_116884062.1">
    <property type="nucleotide sequence ID" value="NZ_CABMMC010000103.1"/>
</dbReference>
<protein>
    <submittedName>
        <fullName evidence="2">Prepilin-type N-terminal cleavage/methylation domain-containing protein</fullName>
    </submittedName>
</protein>
<sequence>MSRDCPKFTLIELLIVIAIIAILSFPGEKKVGKEKPRNGMCVTSFLLMPLVGFAPPAPRKKARSDSRAPHRGIGARYLAAAPCRTLVGFAPPAPRKKGHFTLIELLIVIAIIAILASMLLPALNKARDRGKAARCSSNLRQVMQGGILYANDNKDGLLSKWDDIWWASLLLSKRYVAEKVLFCSDAVPRGDGFETESSRCWYPSYGMVNIRSSTWYYQYNVNSAAPTLGVFYVKEGGEKGLLLFNRMKRPSRIHLFGETRRADNAALHPGLGHWMYHPREAVEDGGLALVHGSGRLAFADGHVAGLTPATLVNEWKFDCLIDGGTVTRSEVSMPWPWLP</sequence>
<evidence type="ECO:0000313" key="2">
    <source>
        <dbReference type="EMBL" id="PVY41397.1"/>
    </source>
</evidence>
<dbReference type="GeneID" id="78295366"/>
<dbReference type="InterPro" id="IPR045584">
    <property type="entry name" value="Pilin-like"/>
</dbReference>
<dbReference type="Gene3D" id="3.30.700.10">
    <property type="entry name" value="Glycoprotein, Type 4 Pilin"/>
    <property type="match status" value="1"/>
</dbReference>
<evidence type="ECO:0000256" key="1">
    <source>
        <dbReference type="SAM" id="Phobius"/>
    </source>
</evidence>
<dbReference type="OrthoDB" id="9961593at2"/>
<keyword evidence="3" id="KW-1185">Reference proteome</keyword>
<organism evidence="2 3">
    <name type="scientific">Victivallis vadensis</name>
    <dbReference type="NCBI Taxonomy" id="172901"/>
    <lineage>
        <taxon>Bacteria</taxon>
        <taxon>Pseudomonadati</taxon>
        <taxon>Lentisphaerota</taxon>
        <taxon>Lentisphaeria</taxon>
        <taxon>Victivallales</taxon>
        <taxon>Victivallaceae</taxon>
        <taxon>Victivallis</taxon>
    </lineage>
</organism>
<feature type="transmembrane region" description="Helical" evidence="1">
    <location>
        <begin position="100"/>
        <end position="123"/>
    </location>
</feature>
<keyword evidence="1" id="KW-0812">Transmembrane</keyword>
<dbReference type="SUPFAM" id="SSF54523">
    <property type="entry name" value="Pili subunits"/>
    <property type="match status" value="1"/>
</dbReference>
<proteinExistence type="predicted"/>
<dbReference type="NCBIfam" id="TIGR02532">
    <property type="entry name" value="IV_pilin_GFxxxE"/>
    <property type="match status" value="2"/>
</dbReference>
<accession>A0A2U1AYS6</accession>
<keyword evidence="1" id="KW-0472">Membrane</keyword>
<dbReference type="Proteomes" id="UP000245959">
    <property type="component" value="Unassembled WGS sequence"/>
</dbReference>
<dbReference type="PANTHER" id="PTHR30093:SF2">
    <property type="entry name" value="TYPE II SECRETION SYSTEM PROTEIN H"/>
    <property type="match status" value="1"/>
</dbReference>